<name>K0RTE7_THAOC</name>
<dbReference type="EMBL" id="AGNL01031989">
    <property type="protein sequence ID" value="EJK56265.1"/>
    <property type="molecule type" value="Genomic_DNA"/>
</dbReference>
<gene>
    <name evidence="2" type="ORF">THAOC_23888</name>
</gene>
<comment type="caution">
    <text evidence="2">The sequence shown here is derived from an EMBL/GenBank/DDBJ whole genome shotgun (WGS) entry which is preliminary data.</text>
</comment>
<feature type="non-terminal residue" evidence="2">
    <location>
        <position position="1"/>
    </location>
</feature>
<feature type="region of interest" description="Disordered" evidence="1">
    <location>
        <begin position="169"/>
        <end position="193"/>
    </location>
</feature>
<protein>
    <submittedName>
        <fullName evidence="2">Uncharacterized protein</fullName>
    </submittedName>
</protein>
<reference evidence="2 3" key="1">
    <citation type="journal article" date="2012" name="Genome Biol.">
        <title>Genome and low-iron response of an oceanic diatom adapted to chronic iron limitation.</title>
        <authorList>
            <person name="Lommer M."/>
            <person name="Specht M."/>
            <person name="Roy A.S."/>
            <person name="Kraemer L."/>
            <person name="Andreson R."/>
            <person name="Gutowska M.A."/>
            <person name="Wolf J."/>
            <person name="Bergner S.V."/>
            <person name="Schilhabel M.B."/>
            <person name="Klostermeier U.C."/>
            <person name="Beiko R.G."/>
            <person name="Rosenstiel P."/>
            <person name="Hippler M."/>
            <person name="Laroche J."/>
        </authorList>
    </citation>
    <scope>NUCLEOTIDE SEQUENCE [LARGE SCALE GENOMIC DNA]</scope>
    <source>
        <strain evidence="2 3">CCMP1005</strain>
    </source>
</reference>
<keyword evidence="3" id="KW-1185">Reference proteome</keyword>
<evidence type="ECO:0000256" key="1">
    <source>
        <dbReference type="SAM" id="MobiDB-lite"/>
    </source>
</evidence>
<proteinExistence type="predicted"/>
<evidence type="ECO:0000313" key="2">
    <source>
        <dbReference type="EMBL" id="EJK56265.1"/>
    </source>
</evidence>
<evidence type="ECO:0000313" key="3">
    <source>
        <dbReference type="Proteomes" id="UP000266841"/>
    </source>
</evidence>
<organism evidence="2 3">
    <name type="scientific">Thalassiosira oceanica</name>
    <name type="common">Marine diatom</name>
    <dbReference type="NCBI Taxonomy" id="159749"/>
    <lineage>
        <taxon>Eukaryota</taxon>
        <taxon>Sar</taxon>
        <taxon>Stramenopiles</taxon>
        <taxon>Ochrophyta</taxon>
        <taxon>Bacillariophyta</taxon>
        <taxon>Coscinodiscophyceae</taxon>
        <taxon>Thalassiosirophycidae</taxon>
        <taxon>Thalassiosirales</taxon>
        <taxon>Thalassiosiraceae</taxon>
        <taxon>Thalassiosira</taxon>
    </lineage>
</organism>
<dbReference type="AlphaFoldDB" id="K0RTE7"/>
<dbReference type="Proteomes" id="UP000266841">
    <property type="component" value="Unassembled WGS sequence"/>
</dbReference>
<accession>K0RTE7</accession>
<sequence>PARRRSSHSVPRELQYPWLSLPSASIGALSPAQPELEAVRRLHEDVAPTGFCGSSAKPSSRSPGRASSQSLIFLAPAVGGLSSSRSVLDRVAGCAAAWRAAACACDSNKRLELTCSCRVVAFSGAGVAALCPEVGRHPPKCGECARMTRREGCSAWVWAGQGWDQECASGRKENASRPRGLSSDRGGGEMSTN</sequence>